<evidence type="ECO:0000313" key="1">
    <source>
        <dbReference type="EMBL" id="OGY14062.1"/>
    </source>
</evidence>
<accession>A0A1G1VFS7</accession>
<reference evidence="1 2" key="1">
    <citation type="journal article" date="2016" name="Nat. Commun.">
        <title>Thousands of microbial genomes shed light on interconnected biogeochemical processes in an aquifer system.</title>
        <authorList>
            <person name="Anantharaman K."/>
            <person name="Brown C.T."/>
            <person name="Hug L.A."/>
            <person name="Sharon I."/>
            <person name="Castelle C.J."/>
            <person name="Probst A.J."/>
            <person name="Thomas B.C."/>
            <person name="Singh A."/>
            <person name="Wilkins M.J."/>
            <person name="Karaoz U."/>
            <person name="Brodie E.L."/>
            <person name="Williams K.H."/>
            <person name="Hubbard S.S."/>
            <person name="Banfield J.F."/>
        </authorList>
    </citation>
    <scope>NUCLEOTIDE SEQUENCE [LARGE SCALE GENOMIC DNA]</scope>
</reference>
<dbReference type="Proteomes" id="UP000178659">
    <property type="component" value="Unassembled WGS sequence"/>
</dbReference>
<proteinExistence type="predicted"/>
<organism evidence="1 2">
    <name type="scientific">Candidatus Blackburnbacteria bacterium RIFCSPLOWO2_01_FULL_40_20</name>
    <dbReference type="NCBI Taxonomy" id="1797519"/>
    <lineage>
        <taxon>Bacteria</taxon>
        <taxon>Candidatus Blackburniibacteriota</taxon>
    </lineage>
</organism>
<gene>
    <name evidence="1" type="ORF">A3A77_03755</name>
</gene>
<comment type="caution">
    <text evidence="1">The sequence shown here is derived from an EMBL/GenBank/DDBJ whole genome shotgun (WGS) entry which is preliminary data.</text>
</comment>
<evidence type="ECO:0000313" key="2">
    <source>
        <dbReference type="Proteomes" id="UP000178659"/>
    </source>
</evidence>
<dbReference type="AlphaFoldDB" id="A0A1G1VFS7"/>
<name>A0A1G1VFS7_9BACT</name>
<dbReference type="EMBL" id="MHCC01000003">
    <property type="protein sequence ID" value="OGY14062.1"/>
    <property type="molecule type" value="Genomic_DNA"/>
</dbReference>
<protein>
    <submittedName>
        <fullName evidence="1">Uncharacterized protein</fullName>
    </submittedName>
</protein>
<sequence>MIKKIFYLIIALFALFVAWMNLTPGHFQEGCCGISYSTEEGCRVQNVIYCTPQTGLGKPMNQLALKLAILDFNR</sequence>